<proteinExistence type="predicted"/>
<keyword evidence="2" id="KW-1185">Reference proteome</keyword>
<name>A0ABN8QIJ6_9CNID</name>
<dbReference type="EMBL" id="CALNXK010000126">
    <property type="protein sequence ID" value="CAH3163400.1"/>
    <property type="molecule type" value="Genomic_DNA"/>
</dbReference>
<feature type="non-terminal residue" evidence="1">
    <location>
        <position position="1"/>
    </location>
</feature>
<sequence length="165" mass="18679">LSKATKDEQLRAELTCDEVLDVLEKEGYSGIPRKEFVAGIQPVIQSIWIKDKPSQYLPQLVQIESALCECGILGPMRRDKELWKPVFANGNCFTIAADEFLDQIIINFSESQLRRDAEFNTYKFFGNVIKFIDNGGIEGVTLTDFVKWMTGSQGWTLGISQDVYT</sequence>
<evidence type="ECO:0000313" key="1">
    <source>
        <dbReference type="EMBL" id="CAH3163400.1"/>
    </source>
</evidence>
<evidence type="ECO:0000313" key="2">
    <source>
        <dbReference type="Proteomes" id="UP001159405"/>
    </source>
</evidence>
<accession>A0ABN8QIJ6</accession>
<reference evidence="1 2" key="1">
    <citation type="submission" date="2022-05" db="EMBL/GenBank/DDBJ databases">
        <authorList>
            <consortium name="Genoscope - CEA"/>
            <person name="William W."/>
        </authorList>
    </citation>
    <scope>NUCLEOTIDE SEQUENCE [LARGE SCALE GENOMIC DNA]</scope>
</reference>
<organism evidence="1 2">
    <name type="scientific">Porites lobata</name>
    <dbReference type="NCBI Taxonomy" id="104759"/>
    <lineage>
        <taxon>Eukaryota</taxon>
        <taxon>Metazoa</taxon>
        <taxon>Cnidaria</taxon>
        <taxon>Anthozoa</taxon>
        <taxon>Hexacorallia</taxon>
        <taxon>Scleractinia</taxon>
        <taxon>Fungiina</taxon>
        <taxon>Poritidae</taxon>
        <taxon>Porites</taxon>
    </lineage>
</organism>
<protein>
    <submittedName>
        <fullName evidence="1">Uncharacterized protein</fullName>
    </submittedName>
</protein>
<dbReference type="Proteomes" id="UP001159405">
    <property type="component" value="Unassembled WGS sequence"/>
</dbReference>
<gene>
    <name evidence="1" type="ORF">PLOB_00005787</name>
</gene>
<comment type="caution">
    <text evidence="1">The sequence shown here is derived from an EMBL/GenBank/DDBJ whole genome shotgun (WGS) entry which is preliminary data.</text>
</comment>